<evidence type="ECO:0000313" key="3">
    <source>
        <dbReference type="Proteomes" id="UP000628448"/>
    </source>
</evidence>
<accession>A0A931GXU6</accession>
<dbReference type="EMBL" id="JADWYR010000001">
    <property type="protein sequence ID" value="MBG9376634.1"/>
    <property type="molecule type" value="Genomic_DNA"/>
</dbReference>
<proteinExistence type="predicted"/>
<feature type="domain" description="Copper-binding protein MbnP-like" evidence="1">
    <location>
        <begin position="34"/>
        <end position="241"/>
    </location>
</feature>
<dbReference type="Proteomes" id="UP000628448">
    <property type="component" value="Unassembled WGS sequence"/>
</dbReference>
<dbReference type="AlphaFoldDB" id="A0A931GXU6"/>
<name>A0A931GXU6_9BACT</name>
<dbReference type="InterPro" id="IPR046863">
    <property type="entry name" value="MbnP-like_dom"/>
</dbReference>
<protein>
    <recommendedName>
        <fullName evidence="1">Copper-binding protein MbnP-like domain-containing protein</fullName>
    </recommendedName>
</protein>
<keyword evidence="3" id="KW-1185">Reference proteome</keyword>
<dbReference type="PROSITE" id="PS51257">
    <property type="entry name" value="PROKAR_LIPOPROTEIN"/>
    <property type="match status" value="1"/>
</dbReference>
<comment type="caution">
    <text evidence="2">The sequence shown here is derived from an EMBL/GenBank/DDBJ whole genome shotgun (WGS) entry which is preliminary data.</text>
</comment>
<reference evidence="2" key="1">
    <citation type="submission" date="2020-11" db="EMBL/GenBank/DDBJ databases">
        <title>Bacterial whole genome sequence for Panacibacter sp. DH6.</title>
        <authorList>
            <person name="Le V."/>
            <person name="Ko S."/>
            <person name="Ahn C.-Y."/>
            <person name="Oh H.-M."/>
        </authorList>
    </citation>
    <scope>NUCLEOTIDE SEQUENCE</scope>
    <source>
        <strain evidence="2">DH6</strain>
    </source>
</reference>
<sequence length="265" mass="28756">MKKLPVIAVALTILMFSCKKESNTPDFSATDKGGIGIEFDNVAGDADLVLNTAAYTNAVGETYNITKFNYYISNIVLLNENGSEYTVPKDESYFLVEEDNEATHVVELENVPAGNYTGIRFIVGIDSLKCTAPVEERTGVLDPAAGGADMYWSWNSGYIFLKMEGTSSASAMGDYMYHIGGFGGYSSATINNIKTISLTVPAGGKATVRKDITPDMHLLIDAKKVLDGTTNVSIAANSMVMFNDYSVNIANNYANMFRIDHVHND</sequence>
<evidence type="ECO:0000259" key="1">
    <source>
        <dbReference type="Pfam" id="PF20243"/>
    </source>
</evidence>
<evidence type="ECO:0000313" key="2">
    <source>
        <dbReference type="EMBL" id="MBG9376634.1"/>
    </source>
</evidence>
<dbReference type="Pfam" id="PF20243">
    <property type="entry name" value="MbnP"/>
    <property type="match status" value="1"/>
</dbReference>
<organism evidence="2 3">
    <name type="scientific">Panacibacter microcysteis</name>
    <dbReference type="NCBI Taxonomy" id="2793269"/>
    <lineage>
        <taxon>Bacteria</taxon>
        <taxon>Pseudomonadati</taxon>
        <taxon>Bacteroidota</taxon>
        <taxon>Chitinophagia</taxon>
        <taxon>Chitinophagales</taxon>
        <taxon>Chitinophagaceae</taxon>
        <taxon>Panacibacter</taxon>
    </lineage>
</organism>
<gene>
    <name evidence="2" type="ORF">I5907_10335</name>
</gene>
<dbReference type="RefSeq" id="WP_196990637.1">
    <property type="nucleotide sequence ID" value="NZ_JADWYR010000001.1"/>
</dbReference>